<feature type="compositionally biased region" description="Basic and acidic residues" evidence="1">
    <location>
        <begin position="80"/>
        <end position="92"/>
    </location>
</feature>
<name>A0A9Q1GQV5_9CARY</name>
<organism evidence="2 3">
    <name type="scientific">Carnegiea gigantea</name>
    <dbReference type="NCBI Taxonomy" id="171969"/>
    <lineage>
        <taxon>Eukaryota</taxon>
        <taxon>Viridiplantae</taxon>
        <taxon>Streptophyta</taxon>
        <taxon>Embryophyta</taxon>
        <taxon>Tracheophyta</taxon>
        <taxon>Spermatophyta</taxon>
        <taxon>Magnoliopsida</taxon>
        <taxon>eudicotyledons</taxon>
        <taxon>Gunneridae</taxon>
        <taxon>Pentapetalae</taxon>
        <taxon>Caryophyllales</taxon>
        <taxon>Cactineae</taxon>
        <taxon>Cactaceae</taxon>
        <taxon>Cactoideae</taxon>
        <taxon>Echinocereeae</taxon>
        <taxon>Carnegiea</taxon>
    </lineage>
</organism>
<accession>A0A9Q1GQV5</accession>
<evidence type="ECO:0000313" key="3">
    <source>
        <dbReference type="Proteomes" id="UP001153076"/>
    </source>
</evidence>
<dbReference type="AlphaFoldDB" id="A0A9Q1GQV5"/>
<keyword evidence="3" id="KW-1185">Reference proteome</keyword>
<feature type="region of interest" description="Disordered" evidence="1">
    <location>
        <begin position="73"/>
        <end position="92"/>
    </location>
</feature>
<comment type="caution">
    <text evidence="2">The sequence shown here is derived from an EMBL/GenBank/DDBJ whole genome shotgun (WGS) entry which is preliminary data.</text>
</comment>
<proteinExistence type="predicted"/>
<dbReference type="OrthoDB" id="1587081at2759"/>
<evidence type="ECO:0000313" key="2">
    <source>
        <dbReference type="EMBL" id="KAJ8424453.1"/>
    </source>
</evidence>
<gene>
    <name evidence="2" type="ORF">Cgig2_024991</name>
</gene>
<evidence type="ECO:0000256" key="1">
    <source>
        <dbReference type="SAM" id="MobiDB-lite"/>
    </source>
</evidence>
<dbReference type="EMBL" id="JAKOGI010001677">
    <property type="protein sequence ID" value="KAJ8424453.1"/>
    <property type="molecule type" value="Genomic_DNA"/>
</dbReference>
<dbReference type="Proteomes" id="UP001153076">
    <property type="component" value="Unassembled WGS sequence"/>
</dbReference>
<protein>
    <submittedName>
        <fullName evidence="2">Uncharacterized protein</fullName>
    </submittedName>
</protein>
<reference evidence="2" key="1">
    <citation type="submission" date="2022-04" db="EMBL/GenBank/DDBJ databases">
        <title>Carnegiea gigantea Genome sequencing and assembly v2.</title>
        <authorList>
            <person name="Copetti D."/>
            <person name="Sanderson M.J."/>
            <person name="Burquez A."/>
            <person name="Wojciechowski M.F."/>
        </authorList>
    </citation>
    <scope>NUCLEOTIDE SEQUENCE</scope>
    <source>
        <strain evidence="2">SGP5-SGP5p</strain>
        <tissue evidence="2">Aerial part</tissue>
    </source>
</reference>
<sequence length="192" mass="22157">MRVVENDVHMALSLPKGPLEVIELTNKSNASVEFASLLNHWKQQWPECDRWKFAIKFGKVYLEDTLDKTTITDEEEEVKEEEHRNKSVKADVKDEGQTGVSKVKNWWSCYLTHVPYSREQIKVAAESTSNVFIKDMPKNSKNSYESEGFLMVNHAIEKYFLSSRDTVCDFPQLTPHNFSLGVSQVEKQTLPK</sequence>